<evidence type="ECO:0000313" key="1">
    <source>
        <dbReference type="EMBL" id="KAL1567480.1"/>
    </source>
</evidence>
<gene>
    <name evidence="1" type="ORF">AAHA92_02955</name>
</gene>
<dbReference type="AlphaFoldDB" id="A0ABD1IFI9"/>
<dbReference type="Proteomes" id="UP001567538">
    <property type="component" value="Unassembled WGS sequence"/>
</dbReference>
<sequence>MANARLARFMTEVAPPQFVSIMRNRASKMLDTIHEEEREATIKLSLSLPSSSHSASSVNTAQAQQLLKNVHKSLSQFHE</sequence>
<keyword evidence="2" id="KW-1185">Reference proteome</keyword>
<name>A0ABD1IFI9_SALDI</name>
<proteinExistence type="predicted"/>
<comment type="caution">
    <text evidence="1">The sequence shown here is derived from an EMBL/GenBank/DDBJ whole genome shotgun (WGS) entry which is preliminary data.</text>
</comment>
<organism evidence="1 2">
    <name type="scientific">Salvia divinorum</name>
    <name type="common">Maria pastora</name>
    <name type="synonym">Diviner's sage</name>
    <dbReference type="NCBI Taxonomy" id="28513"/>
    <lineage>
        <taxon>Eukaryota</taxon>
        <taxon>Viridiplantae</taxon>
        <taxon>Streptophyta</taxon>
        <taxon>Embryophyta</taxon>
        <taxon>Tracheophyta</taxon>
        <taxon>Spermatophyta</taxon>
        <taxon>Magnoliopsida</taxon>
        <taxon>eudicotyledons</taxon>
        <taxon>Gunneridae</taxon>
        <taxon>Pentapetalae</taxon>
        <taxon>asterids</taxon>
        <taxon>lamiids</taxon>
        <taxon>Lamiales</taxon>
        <taxon>Lamiaceae</taxon>
        <taxon>Nepetoideae</taxon>
        <taxon>Mentheae</taxon>
        <taxon>Salviinae</taxon>
        <taxon>Salvia</taxon>
        <taxon>Salvia subgen. Calosphace</taxon>
    </lineage>
</organism>
<dbReference type="PANTHER" id="PTHR35101:SF12">
    <property type="entry name" value="OS02G0162600 PROTEIN"/>
    <property type="match status" value="1"/>
</dbReference>
<accession>A0ABD1IFI9</accession>
<reference evidence="1 2" key="1">
    <citation type="submission" date="2024-06" db="EMBL/GenBank/DDBJ databases">
        <title>A chromosome level genome sequence of Diviner's sage (Salvia divinorum).</title>
        <authorList>
            <person name="Ford S.A."/>
            <person name="Ro D.-K."/>
            <person name="Ness R.W."/>
            <person name="Phillips M.A."/>
        </authorList>
    </citation>
    <scope>NUCLEOTIDE SEQUENCE [LARGE SCALE GENOMIC DNA]</scope>
    <source>
        <strain evidence="1">SAF-2024a</strain>
        <tissue evidence="1">Leaf</tissue>
    </source>
</reference>
<dbReference type="EMBL" id="JBEAFC010000002">
    <property type="protein sequence ID" value="KAL1567480.1"/>
    <property type="molecule type" value="Genomic_DNA"/>
</dbReference>
<evidence type="ECO:0000313" key="2">
    <source>
        <dbReference type="Proteomes" id="UP001567538"/>
    </source>
</evidence>
<protein>
    <submittedName>
        <fullName evidence="1">Uncharacterized protein</fullName>
    </submittedName>
</protein>
<dbReference type="PANTHER" id="PTHR35101">
    <property type="entry name" value="OS02G0162600 PROTEIN"/>
    <property type="match status" value="1"/>
</dbReference>